<evidence type="ECO:0000256" key="1">
    <source>
        <dbReference type="ARBA" id="ARBA00000439"/>
    </source>
</evidence>
<dbReference type="GO" id="GO:0004134">
    <property type="term" value="F:4-alpha-glucanotransferase activity"/>
    <property type="evidence" value="ECO:0007669"/>
    <property type="project" value="UniProtKB-EC"/>
</dbReference>
<dbReference type="STRING" id="80876.SAMN05421779_101137"/>
<comment type="similarity">
    <text evidence="2 10">Belongs to the disproportionating enzyme family.</text>
</comment>
<organism evidence="12 13">
    <name type="scientific">Insolitispirillum peregrinum</name>
    <dbReference type="NCBI Taxonomy" id="80876"/>
    <lineage>
        <taxon>Bacteria</taxon>
        <taxon>Pseudomonadati</taxon>
        <taxon>Pseudomonadota</taxon>
        <taxon>Alphaproteobacteria</taxon>
        <taxon>Rhodospirillales</taxon>
        <taxon>Novispirillaceae</taxon>
        <taxon>Insolitispirillum</taxon>
    </lineage>
</organism>
<dbReference type="AlphaFoldDB" id="A0A1N7IIG7"/>
<evidence type="ECO:0000256" key="2">
    <source>
        <dbReference type="ARBA" id="ARBA00005684"/>
    </source>
</evidence>
<dbReference type="Gene3D" id="3.20.20.80">
    <property type="entry name" value="Glycosidases"/>
    <property type="match status" value="1"/>
</dbReference>
<dbReference type="InterPro" id="IPR048458">
    <property type="entry name" value="MalQ_N"/>
</dbReference>
<dbReference type="EMBL" id="FTOA01000001">
    <property type="protein sequence ID" value="SIS36877.1"/>
    <property type="molecule type" value="Genomic_DNA"/>
</dbReference>
<dbReference type="SUPFAM" id="SSF51445">
    <property type="entry name" value="(Trans)glycosidases"/>
    <property type="match status" value="1"/>
</dbReference>
<sequence length="745" mass="80202">MITPTLSAPVLLRAPADCAGDSVTLGSAPSSPAYQSAIDHLAALAGVEPSYYDVSGQHHIASTSAKAAVLQALGVTVDTLADVQAATAAWQARQAAEVVGPVVVLRRQSDDQGSWLLPLASDGLTAPLSWTITTEDGQTHQGQTAATRAGSLVGLPLAVALPDGYHALSLRSADGAISEDSRLIVAPARCWVPGSADGTTPRLWGVGAQLYSLRSERNWGMGDLADLRSLCQMTGNAGGAVVGLNPIHALFLPKPQDASPYSPNSRLFLNPLYIALDAVPEYADCPAAQKRLQDPAIAKALSVAQQADHVDYPAVATVKLAVLRDLFARFAALPADHARQQAFRAFVQTGGERLRLFAIFQTLQDRFGSDPWPCWPEDYHSPHSPQVAAVAEQQAEAVQFQLWLQFETDRQLADAAEALRVAGGSLGLYRDLAVGASPDGADVWMDPAAYVRGARFGAPPDALGPLGQDWGLPPFNPVALRAMGYGPFIDMVRANMRHAGALRIDHAMSLLRLFWIPPGLTARDGLYMSYPFDDLLGVLALESHRARCMIIGEDLGTVPAGFRERMAEENLLSYRLSYFERYESGLFKRPDTYPPLALATPTSHDLATIVGHWRGWDIALRHDLGLCGDTPDRAADEARRQEDRHLLQSALVDQGLIPADFPQEPTGNPAQEAELIAAFHRFLARSPALVMLANLDDLCGEVTQVNVPGTVSEYPNWRRRLTVSLNGLADSALFRQTVAAISAER</sequence>
<accession>A0A1N7IIG7</accession>
<evidence type="ECO:0000259" key="11">
    <source>
        <dbReference type="Pfam" id="PF21226"/>
    </source>
</evidence>
<evidence type="ECO:0000256" key="3">
    <source>
        <dbReference type="ARBA" id="ARBA00012560"/>
    </source>
</evidence>
<feature type="domain" description="MalQ N-terminal beta-sandwich" evidence="11">
    <location>
        <begin position="101"/>
        <end position="187"/>
    </location>
</feature>
<dbReference type="PANTHER" id="PTHR32438">
    <property type="entry name" value="4-ALPHA-GLUCANOTRANSFERASE DPE1, CHLOROPLASTIC/AMYLOPLASTIC"/>
    <property type="match status" value="1"/>
</dbReference>
<proteinExistence type="inferred from homology"/>
<evidence type="ECO:0000256" key="7">
    <source>
        <dbReference type="ARBA" id="ARBA00023277"/>
    </source>
</evidence>
<name>A0A1N7IIG7_9PROT</name>
<comment type="catalytic activity">
    <reaction evidence="1 10">
        <text>Transfers a segment of a (1-&gt;4)-alpha-D-glucan to a new position in an acceptor, which may be glucose or a (1-&gt;4)-alpha-D-glucan.</text>
        <dbReference type="EC" id="2.4.1.25"/>
    </reaction>
</comment>
<evidence type="ECO:0000256" key="4">
    <source>
        <dbReference type="ARBA" id="ARBA00020295"/>
    </source>
</evidence>
<dbReference type="RefSeq" id="WP_175616942.1">
    <property type="nucleotide sequence ID" value="NZ_FTOA01000001.1"/>
</dbReference>
<dbReference type="InterPro" id="IPR017853">
    <property type="entry name" value="GH"/>
</dbReference>
<dbReference type="EC" id="2.4.1.25" evidence="3 10"/>
<reference evidence="12 13" key="1">
    <citation type="submission" date="2017-01" db="EMBL/GenBank/DDBJ databases">
        <authorList>
            <person name="Mah S.A."/>
            <person name="Swanson W.J."/>
            <person name="Moy G.W."/>
            <person name="Vacquier V.D."/>
        </authorList>
    </citation>
    <scope>NUCLEOTIDE SEQUENCE [LARGE SCALE GENOMIC DNA]</scope>
    <source>
        <strain evidence="12 13">DSM 11589</strain>
    </source>
</reference>
<dbReference type="NCBIfam" id="TIGR00217">
    <property type="entry name" value="malQ"/>
    <property type="match status" value="1"/>
</dbReference>
<keyword evidence="5 10" id="KW-0328">Glycosyltransferase</keyword>
<dbReference type="Pfam" id="PF02446">
    <property type="entry name" value="Glyco_hydro_77"/>
    <property type="match status" value="1"/>
</dbReference>
<dbReference type="Proteomes" id="UP000185678">
    <property type="component" value="Unassembled WGS sequence"/>
</dbReference>
<dbReference type="GO" id="GO:0005975">
    <property type="term" value="P:carbohydrate metabolic process"/>
    <property type="evidence" value="ECO:0007669"/>
    <property type="project" value="InterPro"/>
</dbReference>
<evidence type="ECO:0000313" key="12">
    <source>
        <dbReference type="EMBL" id="SIS36877.1"/>
    </source>
</evidence>
<keyword evidence="7 10" id="KW-0119">Carbohydrate metabolism</keyword>
<keyword evidence="13" id="KW-1185">Reference proteome</keyword>
<evidence type="ECO:0000256" key="5">
    <source>
        <dbReference type="ARBA" id="ARBA00022676"/>
    </source>
</evidence>
<evidence type="ECO:0000256" key="9">
    <source>
        <dbReference type="ARBA" id="ARBA00031501"/>
    </source>
</evidence>
<dbReference type="PANTHER" id="PTHR32438:SF5">
    <property type="entry name" value="4-ALPHA-GLUCANOTRANSFERASE DPE1, CHLOROPLASTIC_AMYLOPLASTIC"/>
    <property type="match status" value="1"/>
</dbReference>
<evidence type="ECO:0000256" key="8">
    <source>
        <dbReference type="ARBA" id="ARBA00031423"/>
    </source>
</evidence>
<keyword evidence="6 10" id="KW-0808">Transferase</keyword>
<evidence type="ECO:0000256" key="6">
    <source>
        <dbReference type="ARBA" id="ARBA00022679"/>
    </source>
</evidence>
<evidence type="ECO:0000256" key="10">
    <source>
        <dbReference type="RuleBase" id="RU361207"/>
    </source>
</evidence>
<dbReference type="InterPro" id="IPR003385">
    <property type="entry name" value="Glyco_hydro_77"/>
</dbReference>
<protein>
    <recommendedName>
        <fullName evidence="4 10">4-alpha-glucanotransferase</fullName>
        <ecNumber evidence="3 10">2.4.1.25</ecNumber>
    </recommendedName>
    <alternativeName>
        <fullName evidence="8 10">Amylomaltase</fullName>
    </alternativeName>
    <alternativeName>
        <fullName evidence="9 10">Disproportionating enzyme</fullName>
    </alternativeName>
</protein>
<gene>
    <name evidence="12" type="ORF">SAMN05421779_101137</name>
</gene>
<evidence type="ECO:0000313" key="13">
    <source>
        <dbReference type="Proteomes" id="UP000185678"/>
    </source>
</evidence>
<dbReference type="Pfam" id="PF21226">
    <property type="entry name" value="MalQ_N"/>
    <property type="match status" value="1"/>
</dbReference>